<sequence length="195" mass="21956">MQKKLWNFLVLAIVIPGILLTASCSKKVIKDDIAASGLYDTSEQDTQPPPSVYPDDTDTRYSEPVVSTDDIKTSHITREQMAAREKFMNEDIYFGFDQSSLSAEAQMILRRKAEWMKNNPGTSIIIEGHCDERGTTEYNLALGDRRAESVKTFLANLGISVSRIATISYGEEKPLDPGHNEDAWARNRRAHFIIE</sequence>
<dbReference type="PRINTS" id="PR01021">
    <property type="entry name" value="OMPADOMAIN"/>
</dbReference>
<dbReference type="InterPro" id="IPR050330">
    <property type="entry name" value="Bact_OuterMem_StrucFunc"/>
</dbReference>
<dbReference type="PROSITE" id="PS51257">
    <property type="entry name" value="PROKAR_LIPOPROTEIN"/>
    <property type="match status" value="1"/>
</dbReference>
<keyword evidence="3 8" id="KW-0472">Membrane</keyword>
<proteinExistence type="inferred from homology"/>
<protein>
    <recommendedName>
        <fullName evidence="8">Peptidoglycan-associated lipoprotein</fullName>
        <shortName evidence="8">PAL</shortName>
    </recommendedName>
</protein>
<dbReference type="SUPFAM" id="SSF103088">
    <property type="entry name" value="OmpA-like"/>
    <property type="match status" value="1"/>
</dbReference>
<reference evidence="11" key="1">
    <citation type="journal article" date="2021" name="Microb. Physiol.">
        <title>Proteogenomic Insights into the Physiology of Marine, Sulfate-Reducing, Filamentous Desulfonema limicola and Desulfonema magnum.</title>
        <authorList>
            <person name="Schnaars V."/>
            <person name="Wohlbrand L."/>
            <person name="Scheve S."/>
            <person name="Hinrichs C."/>
            <person name="Reinhardt R."/>
            <person name="Rabus R."/>
        </authorList>
    </citation>
    <scope>NUCLEOTIDE SEQUENCE</scope>
    <source>
        <strain evidence="11">5ac10</strain>
    </source>
</reference>
<keyword evidence="2 8" id="KW-0732">Signal</keyword>
<evidence type="ECO:0000256" key="2">
    <source>
        <dbReference type="ARBA" id="ARBA00022729"/>
    </source>
</evidence>
<evidence type="ECO:0000256" key="5">
    <source>
        <dbReference type="ARBA" id="ARBA00023237"/>
    </source>
</evidence>
<keyword evidence="12" id="KW-1185">Reference proteome</keyword>
<dbReference type="PROSITE" id="PS51123">
    <property type="entry name" value="OMPA_2"/>
    <property type="match status" value="1"/>
</dbReference>
<name>A0A975B7V2_9BACT</name>
<dbReference type="CDD" id="cd07185">
    <property type="entry name" value="OmpA_C-like"/>
    <property type="match status" value="1"/>
</dbReference>
<keyword evidence="7" id="KW-0131">Cell cycle</keyword>
<dbReference type="PANTHER" id="PTHR30329">
    <property type="entry name" value="STATOR ELEMENT OF FLAGELLAR MOTOR COMPLEX"/>
    <property type="match status" value="1"/>
</dbReference>
<dbReference type="InterPro" id="IPR036737">
    <property type="entry name" value="OmpA-like_sf"/>
</dbReference>
<evidence type="ECO:0000259" key="10">
    <source>
        <dbReference type="PROSITE" id="PS51123"/>
    </source>
</evidence>
<comment type="similarity">
    <text evidence="8">Belongs to the Pal lipoprotein family.</text>
</comment>
<dbReference type="Gene3D" id="3.30.1330.60">
    <property type="entry name" value="OmpA-like domain"/>
    <property type="match status" value="1"/>
</dbReference>
<dbReference type="GO" id="GO:0009279">
    <property type="term" value="C:cell outer membrane"/>
    <property type="evidence" value="ECO:0007669"/>
    <property type="project" value="UniProtKB-SubCell"/>
</dbReference>
<evidence type="ECO:0000256" key="3">
    <source>
        <dbReference type="ARBA" id="ARBA00023136"/>
    </source>
</evidence>
<dbReference type="InterPro" id="IPR039001">
    <property type="entry name" value="Pal"/>
</dbReference>
<evidence type="ECO:0000313" key="12">
    <source>
        <dbReference type="Proteomes" id="UP000663720"/>
    </source>
</evidence>
<dbReference type="PANTHER" id="PTHR30329:SF21">
    <property type="entry name" value="LIPOPROTEIN YIAD-RELATED"/>
    <property type="match status" value="1"/>
</dbReference>
<evidence type="ECO:0000256" key="1">
    <source>
        <dbReference type="ARBA" id="ARBA00022618"/>
    </source>
</evidence>
<comment type="subcellular location">
    <subcellularLocation>
        <location evidence="8">Cell outer membrane</location>
        <topology evidence="8">Lipid-anchor</topology>
    </subcellularLocation>
</comment>
<dbReference type="EMBL" id="CP061799">
    <property type="protein sequence ID" value="QTA80506.1"/>
    <property type="molecule type" value="Genomic_DNA"/>
</dbReference>
<organism evidence="11 12">
    <name type="scientific">Desulfonema limicola</name>
    <dbReference type="NCBI Taxonomy" id="45656"/>
    <lineage>
        <taxon>Bacteria</taxon>
        <taxon>Pseudomonadati</taxon>
        <taxon>Thermodesulfobacteriota</taxon>
        <taxon>Desulfobacteria</taxon>
        <taxon>Desulfobacterales</taxon>
        <taxon>Desulfococcaceae</taxon>
        <taxon>Desulfonema</taxon>
    </lineage>
</organism>
<keyword evidence="4 8" id="KW-0564">Palmitate</keyword>
<dbReference type="HAMAP" id="MF_02204">
    <property type="entry name" value="Pal"/>
    <property type="match status" value="1"/>
</dbReference>
<dbReference type="RefSeq" id="WP_207692151.1">
    <property type="nucleotide sequence ID" value="NZ_CP061799.1"/>
</dbReference>
<evidence type="ECO:0000256" key="4">
    <source>
        <dbReference type="ARBA" id="ARBA00023139"/>
    </source>
</evidence>
<dbReference type="GO" id="GO:0051301">
    <property type="term" value="P:cell division"/>
    <property type="evidence" value="ECO:0007669"/>
    <property type="project" value="UniProtKB-KW"/>
</dbReference>
<keyword evidence="5 8" id="KW-0998">Cell outer membrane</keyword>
<dbReference type="InterPro" id="IPR006664">
    <property type="entry name" value="OMP_bac"/>
</dbReference>
<dbReference type="Proteomes" id="UP000663720">
    <property type="component" value="Chromosome"/>
</dbReference>
<keyword evidence="6 8" id="KW-0449">Lipoprotein</keyword>
<evidence type="ECO:0000256" key="8">
    <source>
        <dbReference type="HAMAP-Rule" id="MF_02204"/>
    </source>
</evidence>
<accession>A0A975B7V2</accession>
<dbReference type="AlphaFoldDB" id="A0A975B7V2"/>
<feature type="domain" description="OmpA-like" evidence="10">
    <location>
        <begin position="81"/>
        <end position="195"/>
    </location>
</feature>
<dbReference type="NCBIfam" id="TIGR02802">
    <property type="entry name" value="Pal_lipo"/>
    <property type="match status" value="1"/>
</dbReference>
<dbReference type="InterPro" id="IPR006665">
    <property type="entry name" value="OmpA-like"/>
</dbReference>
<evidence type="ECO:0000256" key="6">
    <source>
        <dbReference type="ARBA" id="ARBA00023288"/>
    </source>
</evidence>
<dbReference type="InterPro" id="IPR014169">
    <property type="entry name" value="Pal_lipo_C"/>
</dbReference>
<gene>
    <name evidence="8 11" type="primary">pal</name>
    <name evidence="11" type="ORF">dnl_28110</name>
</gene>
<feature type="region of interest" description="Disordered" evidence="9">
    <location>
        <begin position="40"/>
        <end position="61"/>
    </location>
</feature>
<keyword evidence="1" id="KW-0132">Cell division</keyword>
<evidence type="ECO:0000256" key="9">
    <source>
        <dbReference type="SAM" id="MobiDB-lite"/>
    </source>
</evidence>
<evidence type="ECO:0000313" key="11">
    <source>
        <dbReference type="EMBL" id="QTA80506.1"/>
    </source>
</evidence>
<evidence type="ECO:0000256" key="7">
    <source>
        <dbReference type="ARBA" id="ARBA00023306"/>
    </source>
</evidence>
<dbReference type="KEGG" id="dli:dnl_28110"/>
<dbReference type="Pfam" id="PF00691">
    <property type="entry name" value="OmpA"/>
    <property type="match status" value="1"/>
</dbReference>